<proteinExistence type="predicted"/>
<dbReference type="PANTHER" id="PTHR22901">
    <property type="entry name" value="SIALATE O-ACETYLESTERASE"/>
    <property type="match status" value="1"/>
</dbReference>
<evidence type="ECO:0000259" key="2">
    <source>
        <dbReference type="Pfam" id="PF03629"/>
    </source>
</evidence>
<protein>
    <submittedName>
        <fullName evidence="3">Sialate O-acetylesterase</fullName>
    </submittedName>
</protein>
<dbReference type="EMBL" id="FNWV01000004">
    <property type="protein sequence ID" value="SEH57465.1"/>
    <property type="molecule type" value="Genomic_DNA"/>
</dbReference>
<dbReference type="Gene3D" id="3.40.50.1110">
    <property type="entry name" value="SGNH hydrolase"/>
    <property type="match status" value="1"/>
</dbReference>
<gene>
    <name evidence="3" type="ORF">SAMN02910265_01564</name>
</gene>
<dbReference type="InterPro" id="IPR005181">
    <property type="entry name" value="SASA"/>
</dbReference>
<dbReference type="InterPro" id="IPR036514">
    <property type="entry name" value="SGNH_hydro_sf"/>
</dbReference>
<dbReference type="Pfam" id="PF03629">
    <property type="entry name" value="SASA"/>
    <property type="match status" value="1"/>
</dbReference>
<evidence type="ECO:0000313" key="4">
    <source>
        <dbReference type="Proteomes" id="UP000183190"/>
    </source>
</evidence>
<evidence type="ECO:0000256" key="1">
    <source>
        <dbReference type="ARBA" id="ARBA00022801"/>
    </source>
</evidence>
<sequence length="509" mass="58049">MRAAAVFSDNMVLQRNKNIRIFGTCNADEKIITVAIPELESFAKATVKNGRWEAILPPRKECNCCTLEISCGAIKKIFHNVAIGEVWLAGGQSNMEYELHNDKNGIKELTQCSDVNVRYYYTPKCEMVDENLERAERESCWMLPSAENASSWSAVGYYFAKELSARLGVTVGIIGCNWGGSSASAWIKREYLEHDIRLKPYLDDYDNAIAGKTDEEMIKEFDEYTVKQTIWDRKINEYIAANPGVKWAKVVELFGENRYPGPMGIKNPMRPCGLYETMVSRIAPYTITGVLWYQGESDDHRPHTYEYLLKTLIQNWRNTWKDKELPFMIVQLPMFIYEDMPDTKSWAYIREAQENVYLSVKNTGLAVCLDCGEFNNIHPVDKAPVGHRLYMQAMTEVYGLMGYSMSLPPLYDNFEIIDDAVLIHLMNCEKGLGGKNENCLDGFEIAGADGVYYPADAAVKLPYIELKSDKVPNPQNVRFMWTNYAEVSLFGVNGLPLAPFRTDRFEEQE</sequence>
<dbReference type="Proteomes" id="UP000183190">
    <property type="component" value="Unassembled WGS sequence"/>
</dbReference>
<reference evidence="3 4" key="1">
    <citation type="submission" date="2016-10" db="EMBL/GenBank/DDBJ databases">
        <authorList>
            <person name="de Groot N.N."/>
        </authorList>
    </citation>
    <scope>NUCLEOTIDE SEQUENCE [LARGE SCALE GENOMIC DNA]</scope>
    <source>
        <strain evidence="3 4">YAD2003</strain>
    </source>
</reference>
<dbReference type="GO" id="GO:0001681">
    <property type="term" value="F:sialate O-acetylesterase activity"/>
    <property type="evidence" value="ECO:0007669"/>
    <property type="project" value="InterPro"/>
</dbReference>
<organism evidence="3 4">
    <name type="scientific">Ruminococcus flavefaciens</name>
    <dbReference type="NCBI Taxonomy" id="1265"/>
    <lineage>
        <taxon>Bacteria</taxon>
        <taxon>Bacillati</taxon>
        <taxon>Bacillota</taxon>
        <taxon>Clostridia</taxon>
        <taxon>Eubacteriales</taxon>
        <taxon>Oscillospiraceae</taxon>
        <taxon>Ruminococcus</taxon>
    </lineage>
</organism>
<dbReference type="RefSeq" id="WP_074716086.1">
    <property type="nucleotide sequence ID" value="NZ_FNWV01000004.1"/>
</dbReference>
<accession>A0A1H6J678</accession>
<feature type="domain" description="Sialate O-acetylesterase" evidence="2">
    <location>
        <begin position="273"/>
        <end position="368"/>
    </location>
</feature>
<dbReference type="AlphaFoldDB" id="A0A1H6J678"/>
<name>A0A1H6J678_RUMFL</name>
<evidence type="ECO:0000313" key="3">
    <source>
        <dbReference type="EMBL" id="SEH57465.1"/>
    </source>
</evidence>
<keyword evidence="1" id="KW-0378">Hydrolase</keyword>
<dbReference type="PANTHER" id="PTHR22901:SF0">
    <property type="entry name" value="SIALATE O-ACETYLESTERASE"/>
    <property type="match status" value="1"/>
</dbReference>
<dbReference type="GO" id="GO:0005975">
    <property type="term" value="P:carbohydrate metabolic process"/>
    <property type="evidence" value="ECO:0007669"/>
    <property type="project" value="TreeGrafter"/>
</dbReference>
<dbReference type="InterPro" id="IPR039329">
    <property type="entry name" value="SIAE"/>
</dbReference>
<dbReference type="OrthoDB" id="9795554at2"/>
<dbReference type="SUPFAM" id="SSF52266">
    <property type="entry name" value="SGNH hydrolase"/>
    <property type="match status" value="1"/>
</dbReference>